<feature type="region of interest" description="Disordered" evidence="6">
    <location>
        <begin position="65"/>
        <end position="103"/>
    </location>
</feature>
<proteinExistence type="predicted"/>
<dbReference type="Pfam" id="PF03754">
    <property type="entry name" value="At2g31720-like"/>
    <property type="match status" value="1"/>
</dbReference>
<dbReference type="PANTHER" id="PTHR31541:SF25">
    <property type="entry name" value="GAMMA-GLIADIN B"/>
    <property type="match status" value="1"/>
</dbReference>
<dbReference type="Proteomes" id="UP000237347">
    <property type="component" value="Unassembled WGS sequence"/>
</dbReference>
<evidence type="ECO:0000256" key="3">
    <source>
        <dbReference type="ARBA" id="ARBA00023125"/>
    </source>
</evidence>
<keyword evidence="3" id="KW-0238">DNA-binding</keyword>
<evidence type="ECO:0000256" key="1">
    <source>
        <dbReference type="ARBA" id="ARBA00004123"/>
    </source>
</evidence>
<reference evidence="7 8" key="1">
    <citation type="journal article" date="2018" name="Sci. Data">
        <title>The draft genome sequence of cork oak.</title>
        <authorList>
            <person name="Ramos A.M."/>
            <person name="Usie A."/>
            <person name="Barbosa P."/>
            <person name="Barros P.M."/>
            <person name="Capote T."/>
            <person name="Chaves I."/>
            <person name="Simoes F."/>
            <person name="Abreu I."/>
            <person name="Carrasquinho I."/>
            <person name="Faro C."/>
            <person name="Guimaraes J.B."/>
            <person name="Mendonca D."/>
            <person name="Nobrega F."/>
            <person name="Rodrigues L."/>
            <person name="Saibo N.J.M."/>
            <person name="Varela M.C."/>
            <person name="Egas C."/>
            <person name="Matos J."/>
            <person name="Miguel C.M."/>
            <person name="Oliveira M.M."/>
            <person name="Ricardo C.P."/>
            <person name="Goncalves S."/>
        </authorList>
    </citation>
    <scope>NUCLEOTIDE SEQUENCE [LARGE SCALE GENOMIC DNA]</scope>
    <source>
        <strain evidence="8">cv. HL8</strain>
    </source>
</reference>
<organism evidence="7 8">
    <name type="scientific">Quercus suber</name>
    <name type="common">Cork oak</name>
    <dbReference type="NCBI Taxonomy" id="58331"/>
    <lineage>
        <taxon>Eukaryota</taxon>
        <taxon>Viridiplantae</taxon>
        <taxon>Streptophyta</taxon>
        <taxon>Embryophyta</taxon>
        <taxon>Tracheophyta</taxon>
        <taxon>Spermatophyta</taxon>
        <taxon>Magnoliopsida</taxon>
        <taxon>eudicotyledons</taxon>
        <taxon>Gunneridae</taxon>
        <taxon>Pentapetalae</taxon>
        <taxon>rosids</taxon>
        <taxon>fabids</taxon>
        <taxon>Fagales</taxon>
        <taxon>Fagaceae</taxon>
        <taxon>Quercus</taxon>
    </lineage>
</organism>
<evidence type="ECO:0000256" key="4">
    <source>
        <dbReference type="ARBA" id="ARBA00023163"/>
    </source>
</evidence>
<keyword evidence="8" id="KW-1185">Reference proteome</keyword>
<dbReference type="InterPro" id="IPR015300">
    <property type="entry name" value="DNA-bd_pseudobarrel_sf"/>
</dbReference>
<dbReference type="Gene3D" id="2.40.330.10">
    <property type="entry name" value="DNA-binding pseudobarrel domain"/>
    <property type="match status" value="1"/>
</dbReference>
<keyword evidence="5" id="KW-0539">Nucleus</keyword>
<dbReference type="SUPFAM" id="SSF101936">
    <property type="entry name" value="DNA-binding pseudobarrel domain"/>
    <property type="match status" value="1"/>
</dbReference>
<gene>
    <name evidence="7" type="ORF">CFP56_017929</name>
</gene>
<dbReference type="AlphaFoldDB" id="A0AAW0KK96"/>
<comment type="caution">
    <text evidence="7">The sequence shown here is derived from an EMBL/GenBank/DDBJ whole genome shotgun (WGS) entry which is preliminary data.</text>
</comment>
<name>A0AAW0KK96_QUESU</name>
<evidence type="ECO:0000256" key="2">
    <source>
        <dbReference type="ARBA" id="ARBA00023015"/>
    </source>
</evidence>
<sequence>MVTSHDFKGVYIDPSWCWSPFEWLLEVVSVADRKYHKEISMRNKSMRQFKTGLLGSERKSLNHTQFKKLKHHNKRTLSHSPSTSKNPRVTQQAGPDPPPDMPKEFKNIIMAKNGSDVKLVIQKKLYKTDMLGRFARLSIPKGQMIAEFLSEEEQMSLQQKEEDGVHYKGMEVQLIQPSLKECSISLKKWQQGGNNSYMLSSPWNKIAENNGLEVGDIIQLWSFRVDHSPCLILIKL</sequence>
<keyword evidence="2" id="KW-0805">Transcription regulation</keyword>
<dbReference type="GO" id="GO:0005634">
    <property type="term" value="C:nucleus"/>
    <property type="evidence" value="ECO:0007669"/>
    <property type="project" value="UniProtKB-SubCell"/>
</dbReference>
<evidence type="ECO:0000313" key="7">
    <source>
        <dbReference type="EMBL" id="KAK7839527.1"/>
    </source>
</evidence>
<accession>A0AAW0KK96</accession>
<protein>
    <submittedName>
        <fullName evidence="7">B3 domain-containing protein</fullName>
    </submittedName>
</protein>
<feature type="compositionally biased region" description="Polar residues" evidence="6">
    <location>
        <begin position="78"/>
        <end position="93"/>
    </location>
</feature>
<dbReference type="CDD" id="cd10017">
    <property type="entry name" value="B3_DNA"/>
    <property type="match status" value="1"/>
</dbReference>
<evidence type="ECO:0000313" key="8">
    <source>
        <dbReference type="Proteomes" id="UP000237347"/>
    </source>
</evidence>
<evidence type="ECO:0000256" key="5">
    <source>
        <dbReference type="ARBA" id="ARBA00023242"/>
    </source>
</evidence>
<feature type="compositionally biased region" description="Basic residues" evidence="6">
    <location>
        <begin position="65"/>
        <end position="77"/>
    </location>
</feature>
<dbReference type="EMBL" id="PKMF04000281">
    <property type="protein sequence ID" value="KAK7839527.1"/>
    <property type="molecule type" value="Genomic_DNA"/>
</dbReference>
<dbReference type="PANTHER" id="PTHR31541">
    <property type="entry name" value="B3 DOMAIN PLANT PROTEIN-RELATED"/>
    <property type="match status" value="1"/>
</dbReference>
<evidence type="ECO:0000256" key="6">
    <source>
        <dbReference type="SAM" id="MobiDB-lite"/>
    </source>
</evidence>
<dbReference type="InterPro" id="IPR003340">
    <property type="entry name" value="B3_DNA-bd"/>
</dbReference>
<dbReference type="GO" id="GO:0003677">
    <property type="term" value="F:DNA binding"/>
    <property type="evidence" value="ECO:0007669"/>
    <property type="project" value="UniProtKB-KW"/>
</dbReference>
<comment type="subcellular location">
    <subcellularLocation>
        <location evidence="1">Nucleus</location>
    </subcellularLocation>
</comment>
<keyword evidence="4" id="KW-0804">Transcription</keyword>
<dbReference type="InterPro" id="IPR005508">
    <property type="entry name" value="At2g31720-like"/>
</dbReference>